<dbReference type="Gene3D" id="2.40.260.10">
    <property type="entry name" value="Sortase"/>
    <property type="match status" value="1"/>
</dbReference>
<dbReference type="Pfam" id="PF04203">
    <property type="entry name" value="Sortase"/>
    <property type="match status" value="1"/>
</dbReference>
<dbReference type="CDD" id="cd05829">
    <property type="entry name" value="Sortase_F"/>
    <property type="match status" value="1"/>
</dbReference>
<sequence length="315" mass="31677">MRNRRRHQQDGIRGAAALLLSGAVLLGTGAGIAMGDGPQITAEDLGTVPAASSGPGSAQPVPAAEVLPVLVPPDPASPLSAAGPGRERSRQPAAAPQEPAGPAAVPWGEPALPAPVPAEERARPLSGPAAPAPRPAGPAPIAPKEPWTVSPIHRPPADPVPAAASQPVVPATLELPARGITAPVESVGTGPDGGMVIPEQVRNVGWWSPGVLPGGAAGSAVIAGHVDSRTHGVGVLAVLPELTVGEPVAVRGADGRAATYRVTARREYGKYDLPSEVFRRDGPPQLVLITCGGVFDPATGSYESNIVVYAVPEPA</sequence>
<keyword evidence="4" id="KW-1185">Reference proteome</keyword>
<keyword evidence="1" id="KW-0378">Hydrolase</keyword>
<accession>A0ABS4W3J8</accession>
<dbReference type="RefSeq" id="WP_210034248.1">
    <property type="nucleotide sequence ID" value="NZ_JAGINU010000001.1"/>
</dbReference>
<dbReference type="Proteomes" id="UP001519295">
    <property type="component" value="Unassembled WGS sequence"/>
</dbReference>
<dbReference type="SUPFAM" id="SSF63817">
    <property type="entry name" value="Sortase"/>
    <property type="match status" value="1"/>
</dbReference>
<feature type="region of interest" description="Disordered" evidence="2">
    <location>
        <begin position="69"/>
        <end position="165"/>
    </location>
</feature>
<proteinExistence type="predicted"/>
<feature type="compositionally biased region" description="Low complexity" evidence="2">
    <location>
        <begin position="92"/>
        <end position="111"/>
    </location>
</feature>
<evidence type="ECO:0000256" key="2">
    <source>
        <dbReference type="SAM" id="MobiDB-lite"/>
    </source>
</evidence>
<dbReference type="EMBL" id="JAGINU010000001">
    <property type="protein sequence ID" value="MBP2370744.1"/>
    <property type="molecule type" value="Genomic_DNA"/>
</dbReference>
<evidence type="ECO:0008006" key="5">
    <source>
        <dbReference type="Google" id="ProtNLM"/>
    </source>
</evidence>
<name>A0ABS4W3J8_9PSEU</name>
<protein>
    <recommendedName>
        <fullName evidence="5">Sortase family protein</fullName>
    </recommendedName>
</protein>
<dbReference type="InterPro" id="IPR005754">
    <property type="entry name" value="Sortase"/>
</dbReference>
<evidence type="ECO:0000313" key="3">
    <source>
        <dbReference type="EMBL" id="MBP2370744.1"/>
    </source>
</evidence>
<feature type="region of interest" description="Disordered" evidence="2">
    <location>
        <begin position="44"/>
        <end position="63"/>
    </location>
</feature>
<organism evidence="3 4">
    <name type="scientific">Pseudonocardia parietis</name>
    <dbReference type="NCBI Taxonomy" id="570936"/>
    <lineage>
        <taxon>Bacteria</taxon>
        <taxon>Bacillati</taxon>
        <taxon>Actinomycetota</taxon>
        <taxon>Actinomycetes</taxon>
        <taxon>Pseudonocardiales</taxon>
        <taxon>Pseudonocardiaceae</taxon>
        <taxon>Pseudonocardia</taxon>
    </lineage>
</organism>
<dbReference type="InterPro" id="IPR042001">
    <property type="entry name" value="Sortase_F"/>
</dbReference>
<dbReference type="InterPro" id="IPR023365">
    <property type="entry name" value="Sortase_dom-sf"/>
</dbReference>
<feature type="compositionally biased region" description="Pro residues" evidence="2">
    <location>
        <begin position="130"/>
        <end position="143"/>
    </location>
</feature>
<evidence type="ECO:0000313" key="4">
    <source>
        <dbReference type="Proteomes" id="UP001519295"/>
    </source>
</evidence>
<gene>
    <name evidence="3" type="ORF">JOF36_006440</name>
</gene>
<comment type="caution">
    <text evidence="3">The sequence shown here is derived from an EMBL/GenBank/DDBJ whole genome shotgun (WGS) entry which is preliminary data.</text>
</comment>
<evidence type="ECO:0000256" key="1">
    <source>
        <dbReference type="ARBA" id="ARBA00022801"/>
    </source>
</evidence>
<reference evidence="3 4" key="1">
    <citation type="submission" date="2021-03" db="EMBL/GenBank/DDBJ databases">
        <title>Sequencing the genomes of 1000 actinobacteria strains.</title>
        <authorList>
            <person name="Klenk H.-P."/>
        </authorList>
    </citation>
    <scope>NUCLEOTIDE SEQUENCE [LARGE SCALE GENOMIC DNA]</scope>
    <source>
        <strain evidence="3 4">DSM 45256</strain>
    </source>
</reference>